<dbReference type="PANTHER" id="PTHR28075:SF1">
    <property type="entry name" value="DUF1748-DOMAIN-CONTAINING PROTEIN"/>
    <property type="match status" value="1"/>
</dbReference>
<organism evidence="1 2">
    <name type="scientific">Thamnidium elegans</name>
    <dbReference type="NCBI Taxonomy" id="101142"/>
    <lineage>
        <taxon>Eukaryota</taxon>
        <taxon>Fungi</taxon>
        <taxon>Fungi incertae sedis</taxon>
        <taxon>Mucoromycota</taxon>
        <taxon>Mucoromycotina</taxon>
        <taxon>Mucoromycetes</taxon>
        <taxon>Mucorales</taxon>
        <taxon>Mucorineae</taxon>
        <taxon>Mucoraceae</taxon>
        <taxon>Thamnidium</taxon>
    </lineage>
</organism>
<sequence length="83" mass="9554">KGYLLLYTFNTMWGRLFHFTADAVLISAVLAGVKRNSGLQPATSQIENEDVRKYVNKYLDIGEWVVDSSVTFMNNSPYFERKK</sequence>
<comment type="caution">
    <text evidence="1">The sequence shown here is derived from an EMBL/GenBank/DDBJ whole genome shotgun (WGS) entry which is preliminary data.</text>
</comment>
<accession>A0A8H7W119</accession>
<keyword evidence="2" id="KW-1185">Reference proteome</keyword>
<dbReference type="GO" id="GO:0005737">
    <property type="term" value="C:cytoplasm"/>
    <property type="evidence" value="ECO:0007669"/>
    <property type="project" value="TreeGrafter"/>
</dbReference>
<dbReference type="EMBL" id="JAEPRE010000023">
    <property type="protein sequence ID" value="KAG2236018.1"/>
    <property type="molecule type" value="Genomic_DNA"/>
</dbReference>
<protein>
    <recommendedName>
        <fullName evidence="3">DUF1748-domain-containing protein</fullName>
    </recommendedName>
</protein>
<feature type="non-terminal residue" evidence="1">
    <location>
        <position position="1"/>
    </location>
</feature>
<proteinExistence type="predicted"/>
<evidence type="ECO:0008006" key="3">
    <source>
        <dbReference type="Google" id="ProtNLM"/>
    </source>
</evidence>
<name>A0A8H7W119_9FUNG</name>
<dbReference type="Pfam" id="PF08520">
    <property type="entry name" value="Mitofissin"/>
    <property type="match status" value="1"/>
</dbReference>
<dbReference type="Proteomes" id="UP000613177">
    <property type="component" value="Unassembled WGS sequence"/>
</dbReference>
<dbReference type="InterPro" id="IPR013726">
    <property type="entry name" value="Mitofissin"/>
</dbReference>
<evidence type="ECO:0000313" key="1">
    <source>
        <dbReference type="EMBL" id="KAG2236018.1"/>
    </source>
</evidence>
<dbReference type="PANTHER" id="PTHR28075">
    <property type="entry name" value="CHROMOSOME 16, WHOLE GENOME SHOTGUN SEQUENCE"/>
    <property type="match status" value="1"/>
</dbReference>
<evidence type="ECO:0000313" key="2">
    <source>
        <dbReference type="Proteomes" id="UP000613177"/>
    </source>
</evidence>
<dbReference type="AlphaFoldDB" id="A0A8H7W119"/>
<gene>
    <name evidence="1" type="ORF">INT48_008110</name>
</gene>
<reference evidence="1" key="1">
    <citation type="submission" date="2021-01" db="EMBL/GenBank/DDBJ databases">
        <title>Metabolic potential, ecology and presence of endohyphal bacteria is reflected in genomic diversity of Mucoromycotina.</title>
        <authorList>
            <person name="Muszewska A."/>
            <person name="Okrasinska A."/>
            <person name="Steczkiewicz K."/>
            <person name="Drgas O."/>
            <person name="Orlowska M."/>
            <person name="Perlinska-Lenart U."/>
            <person name="Aleksandrzak-Piekarczyk T."/>
            <person name="Szatraj K."/>
            <person name="Zielenkiewicz U."/>
            <person name="Pilsyk S."/>
            <person name="Malc E."/>
            <person name="Mieczkowski P."/>
            <person name="Kruszewska J.S."/>
            <person name="Biernat P."/>
            <person name="Pawlowska J."/>
        </authorList>
    </citation>
    <scope>NUCLEOTIDE SEQUENCE</scope>
    <source>
        <strain evidence="1">WA0000018081</strain>
    </source>
</reference>